<gene>
    <name evidence="1" type="ORF">PoB_007715800</name>
</gene>
<protein>
    <submittedName>
        <fullName evidence="1">Uncharacterized protein</fullName>
    </submittedName>
</protein>
<dbReference type="EMBL" id="BLXT01008617">
    <property type="protein sequence ID" value="GFO50653.1"/>
    <property type="molecule type" value="Genomic_DNA"/>
</dbReference>
<dbReference type="AlphaFoldDB" id="A0AAV4E214"/>
<reference evidence="1 2" key="1">
    <citation type="journal article" date="2021" name="Elife">
        <title>Chloroplast acquisition without the gene transfer in kleptoplastic sea slugs, Plakobranchus ocellatus.</title>
        <authorList>
            <person name="Maeda T."/>
            <person name="Takahashi S."/>
            <person name="Yoshida T."/>
            <person name="Shimamura S."/>
            <person name="Takaki Y."/>
            <person name="Nagai Y."/>
            <person name="Toyoda A."/>
            <person name="Suzuki Y."/>
            <person name="Arimoto A."/>
            <person name="Ishii H."/>
            <person name="Satoh N."/>
            <person name="Nishiyama T."/>
            <person name="Hasebe M."/>
            <person name="Maruyama T."/>
            <person name="Minagawa J."/>
            <person name="Obokata J."/>
            <person name="Shigenobu S."/>
        </authorList>
    </citation>
    <scope>NUCLEOTIDE SEQUENCE [LARGE SCALE GENOMIC DNA]</scope>
</reference>
<evidence type="ECO:0000313" key="1">
    <source>
        <dbReference type="EMBL" id="GFO50653.1"/>
    </source>
</evidence>
<accession>A0AAV4E214</accession>
<keyword evidence="2" id="KW-1185">Reference proteome</keyword>
<evidence type="ECO:0000313" key="2">
    <source>
        <dbReference type="Proteomes" id="UP000735302"/>
    </source>
</evidence>
<sequence length="136" mass="15377">MPSVIFPGLAGGYMRVPTYRCQPRWLVACQPEQTCGIRGLSVKLHGIFHNFERVSAAPGKDQEVTRTGSRCYVSIISTKVAKKWAHTRVGRLAGSNPAQFLYPAQPGLEEERRRQGGHRIIRLHGFLLFHVYSFRI</sequence>
<comment type="caution">
    <text evidence="1">The sequence shown here is derived from an EMBL/GenBank/DDBJ whole genome shotgun (WGS) entry which is preliminary data.</text>
</comment>
<name>A0AAV4E214_9GAST</name>
<organism evidence="1 2">
    <name type="scientific">Plakobranchus ocellatus</name>
    <dbReference type="NCBI Taxonomy" id="259542"/>
    <lineage>
        <taxon>Eukaryota</taxon>
        <taxon>Metazoa</taxon>
        <taxon>Spiralia</taxon>
        <taxon>Lophotrochozoa</taxon>
        <taxon>Mollusca</taxon>
        <taxon>Gastropoda</taxon>
        <taxon>Heterobranchia</taxon>
        <taxon>Euthyneura</taxon>
        <taxon>Panpulmonata</taxon>
        <taxon>Sacoglossa</taxon>
        <taxon>Placobranchoidea</taxon>
        <taxon>Plakobranchidae</taxon>
        <taxon>Plakobranchus</taxon>
    </lineage>
</organism>
<dbReference type="Proteomes" id="UP000735302">
    <property type="component" value="Unassembled WGS sequence"/>
</dbReference>
<proteinExistence type="predicted"/>